<dbReference type="AlphaFoldDB" id="A0A2P7SJE6"/>
<accession>A0A2P7SJE6</accession>
<gene>
    <name evidence="2" type="ORF">C7I84_07620</name>
</gene>
<evidence type="ECO:0000256" key="1">
    <source>
        <dbReference type="SAM" id="MobiDB-lite"/>
    </source>
</evidence>
<protein>
    <submittedName>
        <fullName evidence="2">Uncharacterized protein</fullName>
    </submittedName>
</protein>
<organism evidence="2 3">
    <name type="scientific">Kumtagia ephedrae</name>
    <dbReference type="NCBI Taxonomy" id="2116701"/>
    <lineage>
        <taxon>Bacteria</taxon>
        <taxon>Pseudomonadati</taxon>
        <taxon>Pseudomonadota</taxon>
        <taxon>Alphaproteobacteria</taxon>
        <taxon>Hyphomicrobiales</taxon>
        <taxon>Phyllobacteriaceae</taxon>
        <taxon>Kumtagia</taxon>
    </lineage>
</organism>
<feature type="compositionally biased region" description="Low complexity" evidence="1">
    <location>
        <begin position="28"/>
        <end position="41"/>
    </location>
</feature>
<feature type="compositionally biased region" description="Basic and acidic residues" evidence="1">
    <location>
        <begin position="1"/>
        <end position="27"/>
    </location>
</feature>
<sequence length="147" mass="14803">MDAQKKPVDEQKSVEEHGNAEELRQAAKAEAATPAAEGEIAPAAEAESIAATEADAVSEGQFEEIAVQALEGVGGTILFRMRIDGGAESQHVAAGAVGDGEARQFLILSMPTAGGELRVEPAGDSDNPVAGIAASYAGLADVFAAAA</sequence>
<feature type="region of interest" description="Disordered" evidence="1">
    <location>
        <begin position="1"/>
        <end position="41"/>
    </location>
</feature>
<dbReference type="Proteomes" id="UP000241229">
    <property type="component" value="Unassembled WGS sequence"/>
</dbReference>
<evidence type="ECO:0000313" key="3">
    <source>
        <dbReference type="Proteomes" id="UP000241229"/>
    </source>
</evidence>
<proteinExistence type="predicted"/>
<dbReference type="OrthoDB" id="8030547at2"/>
<keyword evidence="3" id="KW-1185">Reference proteome</keyword>
<comment type="caution">
    <text evidence="2">The sequence shown here is derived from an EMBL/GenBank/DDBJ whole genome shotgun (WGS) entry which is preliminary data.</text>
</comment>
<dbReference type="RefSeq" id="WP_106771573.1">
    <property type="nucleotide sequence ID" value="NZ_PXYK01000006.1"/>
</dbReference>
<evidence type="ECO:0000313" key="2">
    <source>
        <dbReference type="EMBL" id="PSJ62471.1"/>
    </source>
</evidence>
<reference evidence="2 3" key="1">
    <citation type="submission" date="2018-03" db="EMBL/GenBank/DDBJ databases">
        <title>The draft genome of Mesorhizobium sp. 6GN-30.</title>
        <authorList>
            <person name="Liu L."/>
            <person name="Li L."/>
            <person name="Wang T."/>
            <person name="Zhang X."/>
            <person name="Liang L."/>
        </authorList>
    </citation>
    <scope>NUCLEOTIDE SEQUENCE [LARGE SCALE GENOMIC DNA]</scope>
    <source>
        <strain evidence="2 3">6GN30</strain>
    </source>
</reference>
<dbReference type="EMBL" id="PXYK01000006">
    <property type="protein sequence ID" value="PSJ62471.1"/>
    <property type="molecule type" value="Genomic_DNA"/>
</dbReference>
<name>A0A2P7SJE6_9HYPH</name>